<proteinExistence type="predicted"/>
<feature type="region of interest" description="Disordered" evidence="1">
    <location>
        <begin position="29"/>
        <end position="64"/>
    </location>
</feature>
<comment type="caution">
    <text evidence="4">The sequence shown here is derived from an EMBL/GenBank/DDBJ whole genome shotgun (WGS) entry which is preliminary data.</text>
</comment>
<dbReference type="PROSITE" id="PS50951">
    <property type="entry name" value="SARAH"/>
    <property type="match status" value="1"/>
</dbReference>
<evidence type="ECO:0008006" key="6">
    <source>
        <dbReference type="Google" id="ProtNLM"/>
    </source>
</evidence>
<evidence type="ECO:0000313" key="5">
    <source>
        <dbReference type="Proteomes" id="UP001208570"/>
    </source>
</evidence>
<dbReference type="Pfam" id="PF00788">
    <property type="entry name" value="RA"/>
    <property type="match status" value="1"/>
</dbReference>
<evidence type="ECO:0000256" key="1">
    <source>
        <dbReference type="SAM" id="MobiDB-lite"/>
    </source>
</evidence>
<accession>A0AAD9JTQ6</accession>
<gene>
    <name evidence="4" type="ORF">LSH36_178g03003</name>
</gene>
<evidence type="ECO:0000259" key="2">
    <source>
        <dbReference type="PROSITE" id="PS50200"/>
    </source>
</evidence>
<dbReference type="SUPFAM" id="SSF54236">
    <property type="entry name" value="Ubiquitin-like"/>
    <property type="match status" value="1"/>
</dbReference>
<reference evidence="4" key="1">
    <citation type="journal article" date="2023" name="Mol. Biol. Evol.">
        <title>Third-Generation Sequencing Reveals the Adaptive Role of the Epigenome in Three Deep-Sea Polychaetes.</title>
        <authorList>
            <person name="Perez M."/>
            <person name="Aroh O."/>
            <person name="Sun Y."/>
            <person name="Lan Y."/>
            <person name="Juniper S.K."/>
            <person name="Young C.R."/>
            <person name="Angers B."/>
            <person name="Qian P.Y."/>
        </authorList>
    </citation>
    <scope>NUCLEOTIDE SEQUENCE</scope>
    <source>
        <strain evidence="4">P08H-3</strain>
    </source>
</reference>
<dbReference type="InterPro" id="IPR000159">
    <property type="entry name" value="RA_dom"/>
</dbReference>
<dbReference type="InterPro" id="IPR011524">
    <property type="entry name" value="SARAH_dom"/>
</dbReference>
<dbReference type="CDD" id="cd21885">
    <property type="entry name" value="SARAH_RASSF1-like"/>
    <property type="match status" value="1"/>
</dbReference>
<dbReference type="AlphaFoldDB" id="A0AAD9JTQ6"/>
<dbReference type="SMART" id="SM00314">
    <property type="entry name" value="RA"/>
    <property type="match status" value="1"/>
</dbReference>
<feature type="compositionally biased region" description="Polar residues" evidence="1">
    <location>
        <begin position="41"/>
        <end position="51"/>
    </location>
</feature>
<dbReference type="Pfam" id="PF16517">
    <property type="entry name" value="Nore1-SARAH"/>
    <property type="match status" value="1"/>
</dbReference>
<dbReference type="Gene3D" id="1.20.5.110">
    <property type="match status" value="1"/>
</dbReference>
<dbReference type="InterPro" id="IPR029071">
    <property type="entry name" value="Ubiquitin-like_domsf"/>
</dbReference>
<feature type="domain" description="SARAH" evidence="3">
    <location>
        <begin position="237"/>
        <end position="284"/>
    </location>
</feature>
<name>A0AAD9JTQ6_9ANNE</name>
<dbReference type="InterPro" id="IPR033614">
    <property type="entry name" value="RASSF1-6"/>
</dbReference>
<dbReference type="Proteomes" id="UP001208570">
    <property type="component" value="Unassembled WGS sequence"/>
</dbReference>
<dbReference type="Gene3D" id="3.10.20.90">
    <property type="entry name" value="Phosphatidylinositol 3-kinase Catalytic Subunit, Chain A, domain 1"/>
    <property type="match status" value="1"/>
</dbReference>
<protein>
    <recommendedName>
        <fullName evidence="6">Ras association domain-containing protein 1</fullName>
    </recommendedName>
</protein>
<keyword evidence="5" id="KW-1185">Reference proteome</keyword>
<feature type="domain" description="Ras-associating" evidence="2">
    <location>
        <begin position="162"/>
        <end position="235"/>
    </location>
</feature>
<dbReference type="PROSITE" id="PS50200">
    <property type="entry name" value="RA"/>
    <property type="match status" value="1"/>
</dbReference>
<dbReference type="PANTHER" id="PTHR22738">
    <property type="entry name" value="RASSF"/>
    <property type="match status" value="1"/>
</dbReference>
<organism evidence="4 5">
    <name type="scientific">Paralvinella palmiformis</name>
    <dbReference type="NCBI Taxonomy" id="53620"/>
    <lineage>
        <taxon>Eukaryota</taxon>
        <taxon>Metazoa</taxon>
        <taxon>Spiralia</taxon>
        <taxon>Lophotrochozoa</taxon>
        <taxon>Annelida</taxon>
        <taxon>Polychaeta</taxon>
        <taxon>Sedentaria</taxon>
        <taxon>Canalipalpata</taxon>
        <taxon>Terebellida</taxon>
        <taxon>Terebelliformia</taxon>
        <taxon>Alvinellidae</taxon>
        <taxon>Paralvinella</taxon>
    </lineage>
</organism>
<dbReference type="CDD" id="cd01778">
    <property type="entry name" value="RA_RASSF1_like"/>
    <property type="match status" value="1"/>
</dbReference>
<dbReference type="GO" id="GO:0007165">
    <property type="term" value="P:signal transduction"/>
    <property type="evidence" value="ECO:0007669"/>
    <property type="project" value="InterPro"/>
</dbReference>
<sequence>MMNTPSSVWLFKRTASRRNWLLDLWGSRKQPRSTEDDNDSGYHTGSSTLKSRGQKAAKKSPGQWTLTREELRPNYFDVMLLFQQPDTNTFQGFIRVHMNLIRPINMSLSTRPPSIYDVIGQGEDDESGNEDSQITSFYLPKDTTKWGGGVKQPFLMISKRCNTTTQEVIKALLSKFKITDNPRKFALYEKIAEGDKATMRRLEDDEMPLPLCLCWTKDGVSGLDKRKFVLQENDTGEIMWEAFSLPELENFLKILNREEEEYVEQVRGKYRMLKIHMERRSKELCPSETTITDDKRTPVFV</sequence>
<evidence type="ECO:0000313" key="4">
    <source>
        <dbReference type="EMBL" id="KAK2158040.1"/>
    </source>
</evidence>
<evidence type="ECO:0000259" key="3">
    <source>
        <dbReference type="PROSITE" id="PS50951"/>
    </source>
</evidence>
<dbReference type="PANTHER" id="PTHR22738:SF10">
    <property type="entry name" value="RAS ASSOCIATION DOMAIN-CONTAINING PROTEIN 1 HOMOLOG"/>
    <property type="match status" value="1"/>
</dbReference>
<dbReference type="EMBL" id="JAODUP010000178">
    <property type="protein sequence ID" value="KAK2158040.1"/>
    <property type="molecule type" value="Genomic_DNA"/>
</dbReference>